<protein>
    <submittedName>
        <fullName evidence="1">Uncharacterized protein</fullName>
    </submittedName>
</protein>
<dbReference type="AlphaFoldDB" id="A0A1Q4USB5"/>
<dbReference type="Proteomes" id="UP000186455">
    <property type="component" value="Unassembled WGS sequence"/>
</dbReference>
<dbReference type="EMBL" id="LFBV01000014">
    <property type="protein sequence ID" value="OKH88484.1"/>
    <property type="molecule type" value="Genomic_DNA"/>
</dbReference>
<organism evidence="1 2">
    <name type="scientific">Streptomyces uncialis</name>
    <dbReference type="NCBI Taxonomy" id="1048205"/>
    <lineage>
        <taxon>Bacteria</taxon>
        <taxon>Bacillati</taxon>
        <taxon>Actinomycetota</taxon>
        <taxon>Actinomycetes</taxon>
        <taxon>Kitasatosporales</taxon>
        <taxon>Streptomycetaceae</taxon>
        <taxon>Streptomyces</taxon>
    </lineage>
</organism>
<evidence type="ECO:0000313" key="1">
    <source>
        <dbReference type="EMBL" id="OKH88484.1"/>
    </source>
</evidence>
<reference evidence="1 2" key="1">
    <citation type="submission" date="2015-06" db="EMBL/GenBank/DDBJ databases">
        <title>Cloning and characterization of the uncialamcin biosynthetic gene cluster.</title>
        <authorList>
            <person name="Yan X."/>
            <person name="Huang T."/>
            <person name="Ge H."/>
            <person name="Shen B."/>
        </authorList>
    </citation>
    <scope>NUCLEOTIDE SEQUENCE [LARGE SCALE GENOMIC DNA]</scope>
    <source>
        <strain evidence="1 2">DCA2648</strain>
    </source>
</reference>
<comment type="caution">
    <text evidence="1">The sequence shown here is derived from an EMBL/GenBank/DDBJ whole genome shotgun (WGS) entry which is preliminary data.</text>
</comment>
<sequence length="156" mass="17011">MKRDHVMALDVPLTAFAVEQAEVKAACLARERSSVLQDGGELLCFEPLVAFPRSVAPVEYAAFRSARLVFVICFRQRGLKRAASQSFPKQAGSPGHLSRTFKKVLEDHQIDSAAIRLRLCVVRVVRRDVGRLAGSTVAVPVRGGTLLGGIRGQDLE</sequence>
<keyword evidence="2" id="KW-1185">Reference proteome</keyword>
<proteinExistence type="predicted"/>
<gene>
    <name evidence="1" type="ORF">AB852_36475</name>
</gene>
<name>A0A1Q4USB5_9ACTN</name>
<evidence type="ECO:0000313" key="2">
    <source>
        <dbReference type="Proteomes" id="UP000186455"/>
    </source>
</evidence>
<accession>A0A1Q4USB5</accession>